<dbReference type="InterPro" id="IPR037523">
    <property type="entry name" value="VOC_core"/>
</dbReference>
<dbReference type="Pfam" id="PF00903">
    <property type="entry name" value="Glyoxalase"/>
    <property type="match status" value="1"/>
</dbReference>
<sequence length="152" mass="16224">MVLDMAHMAIHLVVTDPVRAAAWYTEALGAQETNRITLPDGRTLTVELSLDGTVLAVAGEMPALGMRSPASFGGTSAALHVSVPDADAAWARALQAGAEVFEPLHDAFWGDRTGQILDPFGHRWALDQHVRDVPHDEVVAQAAELFSETSTA</sequence>
<protein>
    <submittedName>
        <fullName evidence="2">VOC family protein</fullName>
    </submittedName>
</protein>
<keyword evidence="3" id="KW-1185">Reference proteome</keyword>
<dbReference type="PANTHER" id="PTHR34109">
    <property type="entry name" value="BNAUNNG04460D PROTEIN-RELATED"/>
    <property type="match status" value="1"/>
</dbReference>
<dbReference type="InterPro" id="IPR004360">
    <property type="entry name" value="Glyas_Fos-R_dOase_dom"/>
</dbReference>
<dbReference type="SUPFAM" id="SSF54593">
    <property type="entry name" value="Glyoxalase/Bleomycin resistance protein/Dihydroxybiphenyl dioxygenase"/>
    <property type="match status" value="1"/>
</dbReference>
<evidence type="ECO:0000313" key="3">
    <source>
        <dbReference type="Proteomes" id="UP001501710"/>
    </source>
</evidence>
<name>A0ABP8BWC5_9ACTN</name>
<dbReference type="CDD" id="cd07246">
    <property type="entry name" value="VOC_like"/>
    <property type="match status" value="1"/>
</dbReference>
<evidence type="ECO:0000313" key="2">
    <source>
        <dbReference type="EMBL" id="GAA4228484.1"/>
    </source>
</evidence>
<dbReference type="PROSITE" id="PS51819">
    <property type="entry name" value="VOC"/>
    <property type="match status" value="1"/>
</dbReference>
<gene>
    <name evidence="2" type="ORF">GCM10022254_18620</name>
</gene>
<dbReference type="Gene3D" id="3.30.720.110">
    <property type="match status" value="1"/>
</dbReference>
<evidence type="ECO:0000259" key="1">
    <source>
        <dbReference type="PROSITE" id="PS51819"/>
    </source>
</evidence>
<dbReference type="InterPro" id="IPR029068">
    <property type="entry name" value="Glyas_Bleomycin-R_OHBP_Dase"/>
</dbReference>
<dbReference type="Gene3D" id="3.30.720.120">
    <property type="match status" value="1"/>
</dbReference>
<dbReference type="Proteomes" id="UP001501710">
    <property type="component" value="Unassembled WGS sequence"/>
</dbReference>
<dbReference type="EMBL" id="BAABAS010000005">
    <property type="protein sequence ID" value="GAA4228484.1"/>
    <property type="molecule type" value="Genomic_DNA"/>
</dbReference>
<feature type="domain" description="VOC" evidence="1">
    <location>
        <begin position="4"/>
        <end position="129"/>
    </location>
</feature>
<reference evidence="3" key="1">
    <citation type="journal article" date="2019" name="Int. J. Syst. Evol. Microbiol.">
        <title>The Global Catalogue of Microorganisms (GCM) 10K type strain sequencing project: providing services to taxonomists for standard genome sequencing and annotation.</title>
        <authorList>
            <consortium name="The Broad Institute Genomics Platform"/>
            <consortium name="The Broad Institute Genome Sequencing Center for Infectious Disease"/>
            <person name="Wu L."/>
            <person name="Ma J."/>
        </authorList>
    </citation>
    <scope>NUCLEOTIDE SEQUENCE [LARGE SCALE GENOMIC DNA]</scope>
    <source>
        <strain evidence="3">JCM 17440</strain>
    </source>
</reference>
<dbReference type="PANTHER" id="PTHR34109:SF1">
    <property type="entry name" value="VOC DOMAIN-CONTAINING PROTEIN"/>
    <property type="match status" value="1"/>
</dbReference>
<organism evidence="2 3">
    <name type="scientific">Actinomadura meridiana</name>
    <dbReference type="NCBI Taxonomy" id="559626"/>
    <lineage>
        <taxon>Bacteria</taxon>
        <taxon>Bacillati</taxon>
        <taxon>Actinomycetota</taxon>
        <taxon>Actinomycetes</taxon>
        <taxon>Streptosporangiales</taxon>
        <taxon>Thermomonosporaceae</taxon>
        <taxon>Actinomadura</taxon>
    </lineage>
</organism>
<proteinExistence type="predicted"/>
<comment type="caution">
    <text evidence="2">The sequence shown here is derived from an EMBL/GenBank/DDBJ whole genome shotgun (WGS) entry which is preliminary data.</text>
</comment>
<accession>A0ABP8BWC5</accession>